<accession>A0A286U4T5</accession>
<feature type="region of interest" description="Disordered" evidence="1">
    <location>
        <begin position="18"/>
        <end position="45"/>
    </location>
</feature>
<organism evidence="2 3">
    <name type="scientific">Pyrrhoderma noxium</name>
    <dbReference type="NCBI Taxonomy" id="2282107"/>
    <lineage>
        <taxon>Eukaryota</taxon>
        <taxon>Fungi</taxon>
        <taxon>Dikarya</taxon>
        <taxon>Basidiomycota</taxon>
        <taxon>Agaricomycotina</taxon>
        <taxon>Agaricomycetes</taxon>
        <taxon>Hymenochaetales</taxon>
        <taxon>Hymenochaetaceae</taxon>
        <taxon>Pyrrhoderma</taxon>
    </lineage>
</organism>
<evidence type="ECO:0000256" key="1">
    <source>
        <dbReference type="SAM" id="MobiDB-lite"/>
    </source>
</evidence>
<gene>
    <name evidence="2" type="ORF">PNOK_0968900</name>
</gene>
<evidence type="ECO:0000313" key="3">
    <source>
        <dbReference type="Proteomes" id="UP000217199"/>
    </source>
</evidence>
<dbReference type="EMBL" id="NBII01000012">
    <property type="protein sequence ID" value="PAV14611.1"/>
    <property type="molecule type" value="Genomic_DNA"/>
</dbReference>
<protein>
    <submittedName>
        <fullName evidence="2">Uncharacterized protein</fullName>
    </submittedName>
</protein>
<dbReference type="Proteomes" id="UP000217199">
    <property type="component" value="Unassembled WGS sequence"/>
</dbReference>
<sequence>MPFNQSGANAKADFTTYNDVAGGQTNNSKDIKTGNITAGSGGHGGHGEGRGFGLIAGGKDFNLVRLKSERIEI</sequence>
<comment type="caution">
    <text evidence="2">The sequence shown here is derived from an EMBL/GenBank/DDBJ whole genome shotgun (WGS) entry which is preliminary data.</text>
</comment>
<name>A0A286U4T5_9AGAM</name>
<proteinExistence type="predicted"/>
<evidence type="ECO:0000313" key="2">
    <source>
        <dbReference type="EMBL" id="PAV14611.1"/>
    </source>
</evidence>
<reference evidence="2 3" key="1">
    <citation type="journal article" date="2017" name="Mol. Ecol.">
        <title>Comparative and population genomic landscape of Phellinus noxius: A hypervariable fungus causing root rot in trees.</title>
        <authorList>
            <person name="Chung C.L."/>
            <person name="Lee T.J."/>
            <person name="Akiba M."/>
            <person name="Lee H.H."/>
            <person name="Kuo T.H."/>
            <person name="Liu D."/>
            <person name="Ke H.M."/>
            <person name="Yokoi T."/>
            <person name="Roa M.B."/>
            <person name="Lu M.J."/>
            <person name="Chang Y.Y."/>
            <person name="Ann P.J."/>
            <person name="Tsai J.N."/>
            <person name="Chen C.Y."/>
            <person name="Tzean S.S."/>
            <person name="Ota Y."/>
            <person name="Hattori T."/>
            <person name="Sahashi N."/>
            <person name="Liou R.F."/>
            <person name="Kikuchi T."/>
            <person name="Tsai I.J."/>
        </authorList>
    </citation>
    <scope>NUCLEOTIDE SEQUENCE [LARGE SCALE GENOMIC DNA]</scope>
    <source>
        <strain evidence="2 3">FFPRI411160</strain>
    </source>
</reference>
<feature type="compositionally biased region" description="Polar residues" evidence="1">
    <location>
        <begin position="18"/>
        <end position="28"/>
    </location>
</feature>
<dbReference type="AlphaFoldDB" id="A0A286U4T5"/>
<keyword evidence="3" id="KW-1185">Reference proteome</keyword>
<dbReference type="InParanoid" id="A0A286U4T5"/>
<dbReference type="OrthoDB" id="3263429at2759"/>